<sequence>MASTETPHDERHEDDDLIYLRSHLNTTNSDYFVVANQRANLSAELANRIEQTMSLVFIGSIIIVVVSIIIVIGSIIMFSFIYLVLICSIMIGLWFLLSILWG</sequence>
<keyword evidence="1" id="KW-0812">Transmembrane</keyword>
<reference evidence="2" key="1">
    <citation type="submission" date="2014-12" db="EMBL/GenBank/DDBJ databases">
        <title>Genome Sequence of Valsa Canker Pathogens Uncovers a Specific Adaption of Colonization on Woody Bark.</title>
        <authorList>
            <person name="Yin Z."/>
            <person name="Liu H."/>
            <person name="Gao X."/>
            <person name="Li Z."/>
            <person name="Song N."/>
            <person name="Ke X."/>
            <person name="Dai Q."/>
            <person name="Wu Y."/>
            <person name="Sun Y."/>
            <person name="Xu J.-R."/>
            <person name="Kang Z.K."/>
            <person name="Wang L."/>
            <person name="Huang L."/>
        </authorList>
    </citation>
    <scope>NUCLEOTIDE SEQUENCE [LARGE SCALE GENOMIC DNA]</scope>
    <source>
        <strain evidence="2">03-8</strain>
    </source>
</reference>
<dbReference type="SMR" id="A0A194VYF4"/>
<evidence type="ECO:0000256" key="1">
    <source>
        <dbReference type="SAM" id="Phobius"/>
    </source>
</evidence>
<feature type="transmembrane region" description="Helical" evidence="1">
    <location>
        <begin position="55"/>
        <end position="76"/>
    </location>
</feature>
<gene>
    <name evidence="2" type="ORF">VM1G_11625</name>
</gene>
<keyword evidence="1" id="KW-0472">Membrane</keyword>
<keyword evidence="1" id="KW-1133">Transmembrane helix</keyword>
<protein>
    <submittedName>
        <fullName evidence="2">Uncharacterized protein</fullName>
    </submittedName>
</protein>
<name>A0A194VYF4_CYTMA</name>
<evidence type="ECO:0000313" key="2">
    <source>
        <dbReference type="EMBL" id="KUI69249.1"/>
    </source>
</evidence>
<evidence type="ECO:0000313" key="3">
    <source>
        <dbReference type="Proteomes" id="UP000078559"/>
    </source>
</evidence>
<proteinExistence type="predicted"/>
<feature type="transmembrane region" description="Helical" evidence="1">
    <location>
        <begin position="82"/>
        <end position="101"/>
    </location>
</feature>
<organism evidence="2 3">
    <name type="scientific">Cytospora mali</name>
    <name type="common">Apple Valsa canker fungus</name>
    <name type="synonym">Valsa mali</name>
    <dbReference type="NCBI Taxonomy" id="578113"/>
    <lineage>
        <taxon>Eukaryota</taxon>
        <taxon>Fungi</taxon>
        <taxon>Dikarya</taxon>
        <taxon>Ascomycota</taxon>
        <taxon>Pezizomycotina</taxon>
        <taxon>Sordariomycetes</taxon>
        <taxon>Sordariomycetidae</taxon>
        <taxon>Diaporthales</taxon>
        <taxon>Cytosporaceae</taxon>
        <taxon>Cytospora</taxon>
    </lineage>
</organism>
<dbReference type="EMBL" id="CM003102">
    <property type="protein sequence ID" value="KUI69249.1"/>
    <property type="molecule type" value="Genomic_DNA"/>
</dbReference>
<dbReference type="AlphaFoldDB" id="A0A194VYF4"/>
<accession>A0A194VYF4</accession>
<dbReference type="Proteomes" id="UP000078559">
    <property type="component" value="Chromosome 5"/>
</dbReference>
<keyword evidence="3" id="KW-1185">Reference proteome</keyword>